<name>A0ABN8M4Y6_9CNID</name>
<accession>A0ABN8M4Y6</accession>
<evidence type="ECO:0000313" key="2">
    <source>
        <dbReference type="Proteomes" id="UP001159427"/>
    </source>
</evidence>
<evidence type="ECO:0000313" key="1">
    <source>
        <dbReference type="EMBL" id="CAH3023647.1"/>
    </source>
</evidence>
<sequence>YNFRRSNNIIVPSVNSQFRKNSISYRGAILWNAVSSHFTDQFTVFYRHLILRNLILAHSRSSRCPGTTKILNAFNYFSILNAVVNLLRGN</sequence>
<feature type="non-terminal residue" evidence="1">
    <location>
        <position position="1"/>
    </location>
</feature>
<dbReference type="EMBL" id="CALNXI010000269">
    <property type="protein sequence ID" value="CAH3023647.1"/>
    <property type="molecule type" value="Genomic_DNA"/>
</dbReference>
<protein>
    <recommendedName>
        <fullName evidence="3">Maturase K</fullName>
    </recommendedName>
</protein>
<comment type="caution">
    <text evidence="1">The sequence shown here is derived from an EMBL/GenBank/DDBJ whole genome shotgun (WGS) entry which is preliminary data.</text>
</comment>
<organism evidence="1 2">
    <name type="scientific">Porites evermanni</name>
    <dbReference type="NCBI Taxonomy" id="104178"/>
    <lineage>
        <taxon>Eukaryota</taxon>
        <taxon>Metazoa</taxon>
        <taxon>Cnidaria</taxon>
        <taxon>Anthozoa</taxon>
        <taxon>Hexacorallia</taxon>
        <taxon>Scleractinia</taxon>
        <taxon>Fungiina</taxon>
        <taxon>Poritidae</taxon>
        <taxon>Porites</taxon>
    </lineage>
</organism>
<reference evidence="1 2" key="1">
    <citation type="submission" date="2022-05" db="EMBL/GenBank/DDBJ databases">
        <authorList>
            <consortium name="Genoscope - CEA"/>
            <person name="William W."/>
        </authorList>
    </citation>
    <scope>NUCLEOTIDE SEQUENCE [LARGE SCALE GENOMIC DNA]</scope>
</reference>
<keyword evidence="2" id="KW-1185">Reference proteome</keyword>
<gene>
    <name evidence="1" type="ORF">PEVE_00019973</name>
</gene>
<dbReference type="Proteomes" id="UP001159427">
    <property type="component" value="Unassembled WGS sequence"/>
</dbReference>
<proteinExistence type="predicted"/>
<evidence type="ECO:0008006" key="3">
    <source>
        <dbReference type="Google" id="ProtNLM"/>
    </source>
</evidence>